<evidence type="ECO:0000313" key="4">
    <source>
        <dbReference type="Proteomes" id="UP000019095"/>
    </source>
</evidence>
<name>W0PH93_ADVMD</name>
<dbReference type="Pfam" id="PF03551">
    <property type="entry name" value="PadR"/>
    <property type="match status" value="1"/>
</dbReference>
<dbReference type="eggNOG" id="COG1695">
    <property type="taxonomic scope" value="Bacteria"/>
</dbReference>
<dbReference type="PATRIC" id="fig|1247726.3.peg.4221"/>
<proteinExistence type="predicted"/>
<dbReference type="KEGG" id="amim:MIM_c38240"/>
<evidence type="ECO:0000256" key="1">
    <source>
        <dbReference type="SAM" id="MobiDB-lite"/>
    </source>
</evidence>
<dbReference type="STRING" id="1247726.MIM_c38240"/>
<organism evidence="3 4">
    <name type="scientific">Advenella mimigardefordensis (strain DSM 17166 / LMG 22922 / DPN7)</name>
    <dbReference type="NCBI Taxonomy" id="1247726"/>
    <lineage>
        <taxon>Bacteria</taxon>
        <taxon>Pseudomonadati</taxon>
        <taxon>Pseudomonadota</taxon>
        <taxon>Betaproteobacteria</taxon>
        <taxon>Burkholderiales</taxon>
        <taxon>Alcaligenaceae</taxon>
    </lineage>
</organism>
<dbReference type="HOGENOM" id="CLU_063440_1_0_4"/>
<dbReference type="AlphaFoldDB" id="W0PH93"/>
<protein>
    <submittedName>
        <fullName evidence="3">Putative transcriptional regulator, PadR family</fullName>
    </submittedName>
</protein>
<dbReference type="RefSeq" id="WP_025374584.1">
    <property type="nucleotide sequence ID" value="NZ_CP003915.1"/>
</dbReference>
<gene>
    <name evidence="3" type="ORF">MIM_c38240</name>
</gene>
<accession>W0PH93</accession>
<evidence type="ECO:0000259" key="2">
    <source>
        <dbReference type="Pfam" id="PF03551"/>
    </source>
</evidence>
<feature type="domain" description="Transcription regulator PadR N-terminal" evidence="2">
    <location>
        <begin position="40"/>
        <end position="108"/>
    </location>
</feature>
<sequence>MKADKHHHHHHHRGGRGHRRHDDQFTRGRKFSSEDLQLMLLALLEIQPSHGYELVKELDTRSGGYWKPSPGMVYPALTYIHEIGYASVSVHSNKKSYVLLPEGQEYLNEHREQADELLAMLVHLANKMKYIQGAMAADSDAPDQSGWLPEFLAARLALKRALLLKSAADVSEQKRIIAILNAAIEQIRQV</sequence>
<feature type="compositionally biased region" description="Basic residues" evidence="1">
    <location>
        <begin position="1"/>
        <end position="19"/>
    </location>
</feature>
<dbReference type="OrthoDB" id="9814826at2"/>
<evidence type="ECO:0000313" key="3">
    <source>
        <dbReference type="EMBL" id="AHG65881.1"/>
    </source>
</evidence>
<dbReference type="InterPro" id="IPR005149">
    <property type="entry name" value="Tscrpt_reg_PadR_N"/>
</dbReference>
<dbReference type="EMBL" id="CP003915">
    <property type="protein sequence ID" value="AHG65881.1"/>
    <property type="molecule type" value="Genomic_DNA"/>
</dbReference>
<dbReference type="Gene3D" id="1.10.10.10">
    <property type="entry name" value="Winged helix-like DNA-binding domain superfamily/Winged helix DNA-binding domain"/>
    <property type="match status" value="1"/>
</dbReference>
<keyword evidence="4" id="KW-1185">Reference proteome</keyword>
<dbReference type="PANTHER" id="PTHR43252">
    <property type="entry name" value="TRANSCRIPTIONAL REGULATOR YQJI"/>
    <property type="match status" value="1"/>
</dbReference>
<dbReference type="SUPFAM" id="SSF46785">
    <property type="entry name" value="Winged helix' DNA-binding domain"/>
    <property type="match status" value="1"/>
</dbReference>
<feature type="region of interest" description="Disordered" evidence="1">
    <location>
        <begin position="1"/>
        <end position="23"/>
    </location>
</feature>
<reference evidence="3 4" key="1">
    <citation type="journal article" date="2014" name="Microbiology">
        <title>Unravelling the complete genome sequence of Advenella mimigardefordensis strain DPN7T and novel insights in the catabolism of the xenobiotic polythioester precursor 3,3'-dithiodipropionate.</title>
        <authorList>
            <person name="Wubbeler J.H."/>
            <person name="Hiessl S."/>
            <person name="Schuldes J."/>
            <person name="Thurmer A."/>
            <person name="Daniel R."/>
            <person name="Steinbuchel A."/>
        </authorList>
    </citation>
    <scope>NUCLEOTIDE SEQUENCE [LARGE SCALE GENOMIC DNA]</scope>
    <source>
        <strain evidence="4">DSM 17166 / LMG 22922 / DPN7</strain>
    </source>
</reference>
<dbReference type="InterPro" id="IPR036388">
    <property type="entry name" value="WH-like_DNA-bd_sf"/>
</dbReference>
<dbReference type="InterPro" id="IPR036390">
    <property type="entry name" value="WH_DNA-bd_sf"/>
</dbReference>
<dbReference type="PANTHER" id="PTHR43252:SF7">
    <property type="entry name" value="TRANSCRIPTIONAL REGULATOR YQJI"/>
    <property type="match status" value="1"/>
</dbReference>
<dbReference type="Proteomes" id="UP000019095">
    <property type="component" value="Chromosome"/>
</dbReference>